<evidence type="ECO:0000256" key="1">
    <source>
        <dbReference type="SAM" id="Coils"/>
    </source>
</evidence>
<protein>
    <submittedName>
        <fullName evidence="3">Uncharacterized protein</fullName>
    </submittedName>
</protein>
<evidence type="ECO:0000313" key="4">
    <source>
        <dbReference type="Proteomes" id="UP001470230"/>
    </source>
</evidence>
<feature type="region of interest" description="Disordered" evidence="2">
    <location>
        <begin position="247"/>
        <end position="266"/>
    </location>
</feature>
<sequence>MQPNSSTGLAFNKGDNGQKNNFPPTPLTELFKNINNELVESSDKSASKVSLIEIETLEKSLSSNETIEKKDQKNNIKRADTDLQAIDTPDRKVDCIPESKQRKDDDDDEPFSLSVRQPSFSNLTAGKLIVKGVDENECHLESVIEEETNPVVVLTTQTEKDQLPISLQVREASRSHFDVQDNLGTIIPNDQDGIGEVTDKSDLLDSIAKRNAERLRKIGYNPSEEIPQNSTEQKPTSNLIDTLFNQPQTNSSYQNASNSNFGNGNPTKIKRVTSAGSDFRNPSESIFPVNNNEIEGIFFDSSKNYCRESSNEKNNALGFESNDIINNLESIPVENDDLPFNKKKQSKNDRLNPSAKKKKTNRKDGWKANSFSISTSPLDSDLVEHNFSSDDNQPKPPPIDLKTVKTQQFMNDSDTVSPIPKRLQSLIFNEFHAIIPEESVAYLALSGSDVIGYKEARINDAMLSLRLLLKRSIDLGFITESAYIQGIIDQTINRQKEFKKFNVINPAKVIQENLTTAKAKKEVKEKAWNARLSAANSEYELALNDLNRRYQEEKKMLYKKWHSKSSTLKYRKPSSSLNQMKYVAKKMLNTHRFEEAASLTKSIARSENQESAEALRRMENDYNSALSLLERKYENERLALKTQFDSRQSMLAKREKVEMTPLDRTVEKFVNQKEQLSDSRKRNPDNSKGSFYFNKKKKNVVVKSNRLPPNLTINSSLKLNLKSVVLSSKDDPKRRTQSRLSRPSSHQQNRSSDLSEIFN</sequence>
<feature type="coiled-coil region" evidence="1">
    <location>
        <begin position="529"/>
        <end position="556"/>
    </location>
</feature>
<keyword evidence="1" id="KW-0175">Coiled coil</keyword>
<feature type="compositionally biased region" description="Basic and acidic residues" evidence="2">
    <location>
        <begin position="88"/>
        <end position="104"/>
    </location>
</feature>
<organism evidence="3 4">
    <name type="scientific">Tritrichomonas musculus</name>
    <dbReference type="NCBI Taxonomy" id="1915356"/>
    <lineage>
        <taxon>Eukaryota</taxon>
        <taxon>Metamonada</taxon>
        <taxon>Parabasalia</taxon>
        <taxon>Tritrichomonadida</taxon>
        <taxon>Tritrichomonadidae</taxon>
        <taxon>Tritrichomonas</taxon>
    </lineage>
</organism>
<feature type="region of interest" description="Disordered" evidence="2">
    <location>
        <begin position="672"/>
        <end position="692"/>
    </location>
</feature>
<feature type="region of interest" description="Disordered" evidence="2">
    <location>
        <begin position="60"/>
        <end position="115"/>
    </location>
</feature>
<proteinExistence type="predicted"/>
<feature type="compositionally biased region" description="Polar residues" evidence="2">
    <location>
        <begin position="738"/>
        <end position="759"/>
    </location>
</feature>
<reference evidence="3 4" key="1">
    <citation type="submission" date="2024-04" db="EMBL/GenBank/DDBJ databases">
        <title>Tritrichomonas musculus Genome.</title>
        <authorList>
            <person name="Alves-Ferreira E."/>
            <person name="Grigg M."/>
            <person name="Lorenzi H."/>
            <person name="Galac M."/>
        </authorList>
    </citation>
    <scope>NUCLEOTIDE SEQUENCE [LARGE SCALE GENOMIC DNA]</scope>
    <source>
        <strain evidence="3 4">EAF2021</strain>
    </source>
</reference>
<gene>
    <name evidence="3" type="ORF">M9Y10_025710</name>
</gene>
<evidence type="ECO:0000313" key="3">
    <source>
        <dbReference type="EMBL" id="KAK8842844.1"/>
    </source>
</evidence>
<feature type="region of interest" description="Disordered" evidence="2">
    <location>
        <begin position="334"/>
        <end position="371"/>
    </location>
</feature>
<feature type="region of interest" description="Disordered" evidence="2">
    <location>
        <begin position="1"/>
        <end position="28"/>
    </location>
</feature>
<dbReference type="PANTHER" id="PTHR47026:SF2">
    <property type="entry name" value="FLAGELLAR ASSOCIATED PROTEIN"/>
    <property type="match status" value="1"/>
</dbReference>
<evidence type="ECO:0000256" key="2">
    <source>
        <dbReference type="SAM" id="MobiDB-lite"/>
    </source>
</evidence>
<feature type="region of interest" description="Disordered" evidence="2">
    <location>
        <begin position="724"/>
        <end position="759"/>
    </location>
</feature>
<comment type="caution">
    <text evidence="3">The sequence shown here is derived from an EMBL/GenBank/DDBJ whole genome shotgun (WGS) entry which is preliminary data.</text>
</comment>
<dbReference type="EMBL" id="JAPFFF010000037">
    <property type="protein sequence ID" value="KAK8842844.1"/>
    <property type="molecule type" value="Genomic_DNA"/>
</dbReference>
<dbReference type="PANTHER" id="PTHR47026">
    <property type="entry name" value="PIGMENTOSA GTPASE REGULATOR-LIKE PROTEIN, PUTATIVE-RELATED"/>
    <property type="match status" value="1"/>
</dbReference>
<keyword evidence="4" id="KW-1185">Reference proteome</keyword>
<dbReference type="Proteomes" id="UP001470230">
    <property type="component" value="Unassembled WGS sequence"/>
</dbReference>
<feature type="compositionally biased region" description="Polar residues" evidence="2">
    <location>
        <begin position="1"/>
        <end position="22"/>
    </location>
</feature>
<name>A0ABR2H9F9_9EUKA</name>
<feature type="compositionally biased region" description="Basic and acidic residues" evidence="2">
    <location>
        <begin position="66"/>
        <end position="81"/>
    </location>
</feature>
<feature type="compositionally biased region" description="Basic and acidic residues" evidence="2">
    <location>
        <begin position="672"/>
        <end position="685"/>
    </location>
</feature>
<feature type="coiled-coil region" evidence="1">
    <location>
        <begin position="601"/>
        <end position="632"/>
    </location>
</feature>
<accession>A0ABR2H9F9</accession>